<dbReference type="EMBL" id="HACA01012952">
    <property type="protein sequence ID" value="CDW30313.1"/>
    <property type="molecule type" value="Transcribed_RNA"/>
</dbReference>
<proteinExistence type="predicted"/>
<organism evidence="1">
    <name type="scientific">Lepeophtheirus salmonis</name>
    <name type="common">Salmon louse</name>
    <name type="synonym">Caligus salmonis</name>
    <dbReference type="NCBI Taxonomy" id="72036"/>
    <lineage>
        <taxon>Eukaryota</taxon>
        <taxon>Metazoa</taxon>
        <taxon>Ecdysozoa</taxon>
        <taxon>Arthropoda</taxon>
        <taxon>Crustacea</taxon>
        <taxon>Multicrustacea</taxon>
        <taxon>Hexanauplia</taxon>
        <taxon>Copepoda</taxon>
        <taxon>Siphonostomatoida</taxon>
        <taxon>Caligidae</taxon>
        <taxon>Lepeophtheirus</taxon>
    </lineage>
</organism>
<protein>
    <submittedName>
        <fullName evidence="1">Uncharacterized protein</fullName>
    </submittedName>
</protein>
<accession>A0A0K2TW82</accession>
<sequence>MHNYRRSKLGGKLSEKCQTPLSQQGCPRNWIFSHKREQNIFYRTGIIFMLIQKESCIIFQNSASGRRKILQEIGSRAAVSTATPTLIQTRLQKTSQLHH</sequence>
<evidence type="ECO:0000313" key="1">
    <source>
        <dbReference type="EMBL" id="CDW30313.1"/>
    </source>
</evidence>
<name>A0A0K2TW82_LEPSM</name>
<dbReference type="AlphaFoldDB" id="A0A0K2TW82"/>
<reference evidence="1" key="1">
    <citation type="submission" date="2014-05" db="EMBL/GenBank/DDBJ databases">
        <authorList>
            <person name="Chronopoulou M."/>
        </authorList>
    </citation>
    <scope>NUCLEOTIDE SEQUENCE</scope>
    <source>
        <tissue evidence="1">Whole organism</tissue>
    </source>
</reference>